<evidence type="ECO:0000313" key="2">
    <source>
        <dbReference type="EMBL" id="CAH1963230.1"/>
    </source>
</evidence>
<dbReference type="EMBL" id="CAKOFQ010006706">
    <property type="protein sequence ID" value="CAH1963230.1"/>
    <property type="molecule type" value="Genomic_DNA"/>
</dbReference>
<feature type="region of interest" description="Disordered" evidence="1">
    <location>
        <begin position="99"/>
        <end position="143"/>
    </location>
</feature>
<evidence type="ECO:0000313" key="3">
    <source>
        <dbReference type="Proteomes" id="UP001152888"/>
    </source>
</evidence>
<organism evidence="2 3">
    <name type="scientific">Acanthoscelides obtectus</name>
    <name type="common">Bean weevil</name>
    <name type="synonym">Bruchus obtectus</name>
    <dbReference type="NCBI Taxonomy" id="200917"/>
    <lineage>
        <taxon>Eukaryota</taxon>
        <taxon>Metazoa</taxon>
        <taxon>Ecdysozoa</taxon>
        <taxon>Arthropoda</taxon>
        <taxon>Hexapoda</taxon>
        <taxon>Insecta</taxon>
        <taxon>Pterygota</taxon>
        <taxon>Neoptera</taxon>
        <taxon>Endopterygota</taxon>
        <taxon>Coleoptera</taxon>
        <taxon>Polyphaga</taxon>
        <taxon>Cucujiformia</taxon>
        <taxon>Chrysomeloidea</taxon>
        <taxon>Chrysomelidae</taxon>
        <taxon>Bruchinae</taxon>
        <taxon>Bruchini</taxon>
        <taxon>Acanthoscelides</taxon>
    </lineage>
</organism>
<evidence type="ECO:0000256" key="1">
    <source>
        <dbReference type="SAM" id="MobiDB-lite"/>
    </source>
</evidence>
<reference evidence="2" key="1">
    <citation type="submission" date="2022-03" db="EMBL/GenBank/DDBJ databases">
        <authorList>
            <person name="Sayadi A."/>
        </authorList>
    </citation>
    <scope>NUCLEOTIDE SEQUENCE</scope>
</reference>
<dbReference type="OrthoDB" id="6783309at2759"/>
<feature type="compositionally biased region" description="Acidic residues" evidence="1">
    <location>
        <begin position="133"/>
        <end position="143"/>
    </location>
</feature>
<accession>A0A9P0JXL2</accession>
<feature type="compositionally biased region" description="Polar residues" evidence="1">
    <location>
        <begin position="99"/>
        <end position="115"/>
    </location>
</feature>
<comment type="caution">
    <text evidence="2">The sequence shown here is derived from an EMBL/GenBank/DDBJ whole genome shotgun (WGS) entry which is preliminary data.</text>
</comment>
<protein>
    <submittedName>
        <fullName evidence="2">Uncharacterized protein</fullName>
    </submittedName>
</protein>
<sequence>MQTLDRKLDEEEENSILEMESVGLYGNKETEINELTMDKNNLSVLKGHFVTPFELRGFPKAAPRKNLNRKRKTKKSIILTSTPEMKNLSYKTLETKTPNTTAVEKVNRNISGNLNRNDKTKKRKMKEKILNETDSESEDNNLL</sequence>
<name>A0A9P0JXL2_ACAOB</name>
<proteinExistence type="predicted"/>
<gene>
    <name evidence="2" type="ORF">ACAOBT_LOCUS5087</name>
</gene>
<keyword evidence="3" id="KW-1185">Reference proteome</keyword>
<dbReference type="AlphaFoldDB" id="A0A9P0JXL2"/>
<dbReference type="Proteomes" id="UP001152888">
    <property type="component" value="Unassembled WGS sequence"/>
</dbReference>